<accession>A0A1H6JZH3</accession>
<organism evidence="2 3">
    <name type="scientific">Halopenitus malekzadehii</name>
    <dbReference type="NCBI Taxonomy" id="1267564"/>
    <lineage>
        <taxon>Archaea</taxon>
        <taxon>Methanobacteriati</taxon>
        <taxon>Methanobacteriota</taxon>
        <taxon>Stenosarchaea group</taxon>
        <taxon>Halobacteria</taxon>
        <taxon>Halobacteriales</taxon>
        <taxon>Haloferacaceae</taxon>
        <taxon>Halopenitus</taxon>
    </lineage>
</organism>
<feature type="domain" description="DUF8134" evidence="1">
    <location>
        <begin position="1"/>
        <end position="103"/>
    </location>
</feature>
<proteinExistence type="predicted"/>
<dbReference type="Proteomes" id="UP000199215">
    <property type="component" value="Unassembled WGS sequence"/>
</dbReference>
<dbReference type="OrthoDB" id="193938at2157"/>
<dbReference type="Pfam" id="PF26455">
    <property type="entry name" value="DUF8134"/>
    <property type="match status" value="1"/>
</dbReference>
<sequence>MAISLRTLDDGAWVSVADERRTGVSELWRVRGVCDCPLAEFVVEGITDVAVDGRTVAAGTYGRCIRCGCSTSTTPIPVGRIVDGCYEPIDRDAVRRPVETTRPSDRKR</sequence>
<dbReference type="RefSeq" id="WP_092817862.1">
    <property type="nucleotide sequence ID" value="NZ_FNWU01000020.1"/>
</dbReference>
<reference evidence="2 3" key="1">
    <citation type="submission" date="2016-10" db="EMBL/GenBank/DDBJ databases">
        <authorList>
            <person name="de Groot N.N."/>
        </authorList>
    </citation>
    <scope>NUCLEOTIDE SEQUENCE [LARGE SCALE GENOMIC DNA]</scope>
    <source>
        <strain evidence="2 3">IBRC-M10418</strain>
    </source>
</reference>
<evidence type="ECO:0000313" key="2">
    <source>
        <dbReference type="EMBL" id="SEH64812.1"/>
    </source>
</evidence>
<gene>
    <name evidence="2" type="ORF">SAMN05192561_12013</name>
</gene>
<keyword evidence="3" id="KW-1185">Reference proteome</keyword>
<evidence type="ECO:0000259" key="1">
    <source>
        <dbReference type="Pfam" id="PF26455"/>
    </source>
</evidence>
<protein>
    <recommendedName>
        <fullName evidence="1">DUF8134 domain-containing protein</fullName>
    </recommendedName>
</protein>
<evidence type="ECO:0000313" key="3">
    <source>
        <dbReference type="Proteomes" id="UP000199215"/>
    </source>
</evidence>
<dbReference type="AlphaFoldDB" id="A0A1H6JZH3"/>
<name>A0A1H6JZH3_9EURY</name>
<dbReference type="STRING" id="1267564.SAMN05192561_12013"/>
<dbReference type="EMBL" id="FNWU01000020">
    <property type="protein sequence ID" value="SEH64812.1"/>
    <property type="molecule type" value="Genomic_DNA"/>
</dbReference>
<dbReference type="InterPro" id="IPR058447">
    <property type="entry name" value="DUF8134"/>
</dbReference>